<evidence type="ECO:0000256" key="1">
    <source>
        <dbReference type="SAM" id="SignalP"/>
    </source>
</evidence>
<feature type="chain" id="PRO_5011578148" evidence="1">
    <location>
        <begin position="18"/>
        <end position="251"/>
    </location>
</feature>
<dbReference type="RefSeq" id="WP_090081608.1">
    <property type="nucleotide sequence ID" value="NZ_FOQT01000005.1"/>
</dbReference>
<feature type="signal peptide" evidence="1">
    <location>
        <begin position="1"/>
        <end position="17"/>
    </location>
</feature>
<reference evidence="2 3" key="1">
    <citation type="submission" date="2016-10" db="EMBL/GenBank/DDBJ databases">
        <authorList>
            <person name="de Groot N.N."/>
        </authorList>
    </citation>
    <scope>NUCLEOTIDE SEQUENCE [LARGE SCALE GENOMIC DNA]</scope>
    <source>
        <strain evidence="2 3">DSM 26000</strain>
    </source>
</reference>
<proteinExistence type="predicted"/>
<name>A0A1I3IHN7_9FLAO</name>
<dbReference type="NCBIfam" id="TIGR01200">
    <property type="entry name" value="GLPGLI"/>
    <property type="match status" value="1"/>
</dbReference>
<evidence type="ECO:0000313" key="3">
    <source>
        <dbReference type="Proteomes" id="UP000198931"/>
    </source>
</evidence>
<accession>A0A1I3IHN7</accession>
<keyword evidence="1" id="KW-0732">Signal</keyword>
<dbReference type="EMBL" id="FOQT01000005">
    <property type="protein sequence ID" value="SFI47369.1"/>
    <property type="molecule type" value="Genomic_DNA"/>
</dbReference>
<sequence length="251" mass="29160">MRKSIFILFLISNIILAQNLHVEYLNQTSKYTNFKEDLYISNNKVLSIRDSIVNNSFDEKKAMNSGTNEAAFFIKEKLHKIIYYKNFDNKVIFNNYINGTNYYIEDLLPKINWNTSYKETKTIAGYLCNKATLEFRGSNIIAFYSKKLNYNSGPYKFQGLNGLILEIRDNDNPEFNSWIAISVEENNQSKVETPSLPENVKTISLKDFLELKNQENEKKFNKMIGGAPSGTVFTNKKIIRGGIEKNYEWEK</sequence>
<gene>
    <name evidence="2" type="ORF">SAMN05443292_2611</name>
</gene>
<protein>
    <submittedName>
        <fullName evidence="2">GLPGLI family protein</fullName>
    </submittedName>
</protein>
<dbReference type="AlphaFoldDB" id="A0A1I3IHN7"/>
<organism evidence="2 3">
    <name type="scientific">Halpernia frigidisoli</name>
    <dbReference type="NCBI Taxonomy" id="1125876"/>
    <lineage>
        <taxon>Bacteria</taxon>
        <taxon>Pseudomonadati</taxon>
        <taxon>Bacteroidota</taxon>
        <taxon>Flavobacteriia</taxon>
        <taxon>Flavobacteriales</taxon>
        <taxon>Weeksellaceae</taxon>
        <taxon>Chryseobacterium group</taxon>
        <taxon>Halpernia</taxon>
    </lineage>
</organism>
<dbReference type="InterPro" id="IPR005901">
    <property type="entry name" value="GLPGLI"/>
</dbReference>
<evidence type="ECO:0000313" key="2">
    <source>
        <dbReference type="EMBL" id="SFI47369.1"/>
    </source>
</evidence>
<dbReference type="Proteomes" id="UP000198931">
    <property type="component" value="Unassembled WGS sequence"/>
</dbReference>
<dbReference type="OrthoDB" id="1440774at2"/>
<dbReference type="Pfam" id="PF22252">
    <property type="entry name" value="PNGase_F-II_N"/>
    <property type="match status" value="1"/>
</dbReference>
<dbReference type="STRING" id="1125876.SAMN05443292_2611"/>
<keyword evidence="3" id="KW-1185">Reference proteome</keyword>